<gene>
    <name evidence="5" type="ORF">CL55_00010980</name>
</gene>
<dbReference type="PRINTS" id="PR00778">
    <property type="entry name" value="HTHARSR"/>
</dbReference>
<dbReference type="InterPro" id="IPR051011">
    <property type="entry name" value="Metal_resp_trans_reg"/>
</dbReference>
<dbReference type="PATRIC" id="fig|576611.7.peg.1114"/>
<protein>
    <submittedName>
        <fullName evidence="5">Transcriptional regulator</fullName>
    </submittedName>
</protein>
<reference evidence="5 6" key="1">
    <citation type="submission" date="2014-03" db="EMBL/GenBank/DDBJ databases">
        <title>Genome of Polynucleobacter strain MWH-MoK4.</title>
        <authorList>
            <person name="Hahn M.W."/>
        </authorList>
    </citation>
    <scope>NUCLEOTIDE SEQUENCE [LARGE SCALE GENOMIC DNA]</scope>
    <source>
        <strain evidence="5 6">MWH-MoK4</strain>
    </source>
</reference>
<dbReference type="PANTHER" id="PTHR43132:SF9">
    <property type="entry name" value="ARSR FAMILY TRANSCRIPTIONAL REGULATORY PROTEIN"/>
    <property type="match status" value="1"/>
</dbReference>
<name>A0A0E3ZM91_9BURK</name>
<evidence type="ECO:0000313" key="5">
    <source>
        <dbReference type="EMBL" id="AKD25431.1"/>
    </source>
</evidence>
<dbReference type="OrthoDB" id="5296924at2"/>
<sequence length="113" mass="12421">MNIKAKAKKATKDLSPQAMEEVFARVAEYFNVLSEPSRLRIMYAVCSGEKSVSEVIELCGSSQANVSRHLTALHKAGILLRRKEGTTVFYSIADNATVEMCQTVCAKIAESLH</sequence>
<dbReference type="KEGG" id="pdq:CL55_00010980"/>
<keyword evidence="1" id="KW-0805">Transcription regulation</keyword>
<dbReference type="InterPro" id="IPR036390">
    <property type="entry name" value="WH_DNA-bd_sf"/>
</dbReference>
<dbReference type="SUPFAM" id="SSF46785">
    <property type="entry name" value="Winged helix' DNA-binding domain"/>
    <property type="match status" value="1"/>
</dbReference>
<dbReference type="InterPro" id="IPR011991">
    <property type="entry name" value="ArsR-like_HTH"/>
</dbReference>
<dbReference type="HOGENOM" id="CLU_097806_6_1_4"/>
<evidence type="ECO:0000256" key="2">
    <source>
        <dbReference type="ARBA" id="ARBA00023125"/>
    </source>
</evidence>
<dbReference type="SMART" id="SM00418">
    <property type="entry name" value="HTH_ARSR"/>
    <property type="match status" value="1"/>
</dbReference>
<dbReference type="NCBIfam" id="NF033788">
    <property type="entry name" value="HTH_metalloreg"/>
    <property type="match status" value="1"/>
</dbReference>
<evidence type="ECO:0000259" key="4">
    <source>
        <dbReference type="PROSITE" id="PS50987"/>
    </source>
</evidence>
<proteinExistence type="predicted"/>
<evidence type="ECO:0000256" key="1">
    <source>
        <dbReference type="ARBA" id="ARBA00023015"/>
    </source>
</evidence>
<dbReference type="GO" id="GO:0003677">
    <property type="term" value="F:DNA binding"/>
    <property type="evidence" value="ECO:0007669"/>
    <property type="project" value="UniProtKB-KW"/>
</dbReference>
<accession>A0A0E3ZM91</accession>
<evidence type="ECO:0000256" key="3">
    <source>
        <dbReference type="ARBA" id="ARBA00023163"/>
    </source>
</evidence>
<dbReference type="STRING" id="1835254.CL55_00010980"/>
<dbReference type="AlphaFoldDB" id="A0A0E3ZM91"/>
<keyword evidence="3" id="KW-0804">Transcription</keyword>
<dbReference type="InterPro" id="IPR001845">
    <property type="entry name" value="HTH_ArsR_DNA-bd_dom"/>
</dbReference>
<dbReference type="RefSeq" id="WP_046330214.1">
    <property type="nucleotide sequence ID" value="NZ_CP007501.1"/>
</dbReference>
<dbReference type="PANTHER" id="PTHR43132">
    <property type="entry name" value="ARSENICAL RESISTANCE OPERON REPRESSOR ARSR-RELATED"/>
    <property type="match status" value="1"/>
</dbReference>
<dbReference type="GO" id="GO:0003700">
    <property type="term" value="F:DNA-binding transcription factor activity"/>
    <property type="evidence" value="ECO:0007669"/>
    <property type="project" value="InterPro"/>
</dbReference>
<dbReference type="InterPro" id="IPR036388">
    <property type="entry name" value="WH-like_DNA-bd_sf"/>
</dbReference>
<dbReference type="EMBL" id="CP007501">
    <property type="protein sequence ID" value="AKD25431.1"/>
    <property type="molecule type" value="Genomic_DNA"/>
</dbReference>
<dbReference type="CDD" id="cd00090">
    <property type="entry name" value="HTH_ARSR"/>
    <property type="match status" value="1"/>
</dbReference>
<dbReference type="Proteomes" id="UP000061135">
    <property type="component" value="Chromosome"/>
</dbReference>
<dbReference type="Pfam" id="PF01022">
    <property type="entry name" value="HTH_5"/>
    <property type="match status" value="1"/>
</dbReference>
<dbReference type="Gene3D" id="1.10.10.10">
    <property type="entry name" value="Winged helix-like DNA-binding domain superfamily/Winged helix DNA-binding domain"/>
    <property type="match status" value="1"/>
</dbReference>
<evidence type="ECO:0000313" key="6">
    <source>
        <dbReference type="Proteomes" id="UP000061135"/>
    </source>
</evidence>
<keyword evidence="6" id="KW-1185">Reference proteome</keyword>
<dbReference type="PROSITE" id="PS50987">
    <property type="entry name" value="HTH_ARSR_2"/>
    <property type="match status" value="1"/>
</dbReference>
<organism evidence="5 6">
    <name type="scientific">Polynucleobacter duraquae</name>
    <dbReference type="NCBI Taxonomy" id="1835254"/>
    <lineage>
        <taxon>Bacteria</taxon>
        <taxon>Pseudomonadati</taxon>
        <taxon>Pseudomonadota</taxon>
        <taxon>Betaproteobacteria</taxon>
        <taxon>Burkholderiales</taxon>
        <taxon>Burkholderiaceae</taxon>
        <taxon>Polynucleobacter</taxon>
    </lineage>
</organism>
<keyword evidence="2" id="KW-0238">DNA-binding</keyword>
<feature type="domain" description="HTH arsR-type" evidence="4">
    <location>
        <begin position="18"/>
        <end position="112"/>
    </location>
</feature>